<evidence type="ECO:0000256" key="7">
    <source>
        <dbReference type="SAM" id="Phobius"/>
    </source>
</evidence>
<organism evidence="11 12">
    <name type="scientific">Ectothiorhodospira mobilis</name>
    <dbReference type="NCBI Taxonomy" id="195064"/>
    <lineage>
        <taxon>Bacteria</taxon>
        <taxon>Pseudomonadati</taxon>
        <taxon>Pseudomonadota</taxon>
        <taxon>Gammaproteobacteria</taxon>
        <taxon>Chromatiales</taxon>
        <taxon>Ectothiorhodospiraceae</taxon>
        <taxon>Ectothiorhodospira</taxon>
    </lineage>
</organism>
<reference evidence="11 12" key="1">
    <citation type="submission" date="2016-10" db="EMBL/GenBank/DDBJ databases">
        <authorList>
            <person name="de Groot N.N."/>
        </authorList>
    </citation>
    <scope>NUCLEOTIDE SEQUENCE [LARGE SCALE GENOMIC DNA]</scope>
    <source>
        <strain evidence="11 12">DSM 4180</strain>
    </source>
</reference>
<dbReference type="PANTHER" id="PTHR32089">
    <property type="entry name" value="METHYL-ACCEPTING CHEMOTAXIS PROTEIN MCPB"/>
    <property type="match status" value="1"/>
</dbReference>
<evidence type="ECO:0000256" key="2">
    <source>
        <dbReference type="ARBA" id="ARBA00022519"/>
    </source>
</evidence>
<evidence type="ECO:0000256" key="6">
    <source>
        <dbReference type="SAM" id="Coils"/>
    </source>
</evidence>
<evidence type="ECO:0000313" key="12">
    <source>
        <dbReference type="Proteomes" id="UP000199556"/>
    </source>
</evidence>
<dbReference type="SUPFAM" id="SSF58104">
    <property type="entry name" value="Methyl-accepting chemotaxis protein (MCP) signaling domain"/>
    <property type="match status" value="1"/>
</dbReference>
<dbReference type="PROSITE" id="PS50885">
    <property type="entry name" value="HAMP"/>
    <property type="match status" value="2"/>
</dbReference>
<keyword evidence="7" id="KW-1133">Transmembrane helix</keyword>
<dbReference type="CDD" id="cd06225">
    <property type="entry name" value="HAMP"/>
    <property type="match status" value="1"/>
</dbReference>
<keyword evidence="7" id="KW-0812">Transmembrane</keyword>
<protein>
    <submittedName>
        <fullName evidence="11">Methyl-accepting chemotaxis protein</fullName>
    </submittedName>
</protein>
<keyword evidence="7" id="KW-0472">Membrane</keyword>
<evidence type="ECO:0000259" key="10">
    <source>
        <dbReference type="PROSITE" id="PS50885"/>
    </source>
</evidence>
<evidence type="ECO:0000259" key="9">
    <source>
        <dbReference type="PROSITE" id="PS50192"/>
    </source>
</evidence>
<feature type="domain" description="Methyl-accepting transducer" evidence="8">
    <location>
        <begin position="269"/>
        <end position="505"/>
    </location>
</feature>
<sequence length="541" mass="58109">MKVSSLTIGRKLALSFGLILTLLVIVALIGWLGLNRLGTAHDTSAAAYEQALFQVEKEVDHLAWVNNLANTFILGSSFSGQLDPTRCDFGQWYYDFRDSPAYSEAPESFRRTFDAIEAPHERLHQSAHDILEAQEAGDRGEALRIYRDRTLAELATLQDLFADLKQDLTRERRAADDSARTAAATATSIMGGAAVFGILVAGGLGLLITRAIVGPVRATTAHLRAIAEGDGDLTQRLPVESRDEIGDLSRAFNGFADRVHELVKQVVGAASQLAAAAEELSATSGETRQQVQHQKSEVEQVATAMNEMTSTVQEVARNAAEAAQTTRTTDEQAQTGGREVTQTIHTIETLAKEVEDAAEVIHRLSADSEEIGKVLDVIRGIAEQTNLLALNAAIEAARAGEQGRGFAVVADEVRTLASRTQESTNEVQDMIERLQSGASKAVKAMDQGRSRARDGVDQAGRAGQSLEVITRSVGTLNDMNSQIASAAEEQSTVAEEVNRNVVNINDGVEHAASGADQIASASEELARLAADLQDRVGRFKV</sequence>
<keyword evidence="3 5" id="KW-0807">Transducer</keyword>
<dbReference type="SMART" id="SM00283">
    <property type="entry name" value="MA"/>
    <property type="match status" value="1"/>
</dbReference>
<dbReference type="FunFam" id="1.10.287.950:FF:000001">
    <property type="entry name" value="Methyl-accepting chemotaxis sensory transducer"/>
    <property type="match status" value="1"/>
</dbReference>
<keyword evidence="2" id="KW-0997">Cell inner membrane</keyword>
<evidence type="ECO:0000256" key="3">
    <source>
        <dbReference type="ARBA" id="ARBA00023224"/>
    </source>
</evidence>
<dbReference type="Pfam" id="PF00015">
    <property type="entry name" value="MCPsignal"/>
    <property type="match status" value="1"/>
</dbReference>
<dbReference type="EMBL" id="FOUO01000005">
    <property type="protein sequence ID" value="SFM41605.1"/>
    <property type="molecule type" value="Genomic_DNA"/>
</dbReference>
<feature type="coiled-coil region" evidence="6">
    <location>
        <begin position="147"/>
        <end position="174"/>
    </location>
</feature>
<dbReference type="InterPro" id="IPR025991">
    <property type="entry name" value="Chemoreceptor_zinc-bind_dom"/>
</dbReference>
<feature type="domain" description="T-SNARE coiled-coil homology" evidence="9">
    <location>
        <begin position="464"/>
        <end position="518"/>
    </location>
</feature>
<dbReference type="Pfam" id="PF13682">
    <property type="entry name" value="CZB"/>
    <property type="match status" value="1"/>
</dbReference>
<dbReference type="PROSITE" id="PS50111">
    <property type="entry name" value="CHEMOTAXIS_TRANSDUC_2"/>
    <property type="match status" value="1"/>
</dbReference>
<evidence type="ECO:0000256" key="4">
    <source>
        <dbReference type="ARBA" id="ARBA00029447"/>
    </source>
</evidence>
<dbReference type="GO" id="GO:0005886">
    <property type="term" value="C:plasma membrane"/>
    <property type="evidence" value="ECO:0007669"/>
    <property type="project" value="UniProtKB-SubCell"/>
</dbReference>
<keyword evidence="12" id="KW-1185">Reference proteome</keyword>
<feature type="transmembrane region" description="Helical" evidence="7">
    <location>
        <begin position="12"/>
        <end position="34"/>
    </location>
</feature>
<dbReference type="Proteomes" id="UP000199556">
    <property type="component" value="Unassembled WGS sequence"/>
</dbReference>
<dbReference type="InterPro" id="IPR003660">
    <property type="entry name" value="HAMP_dom"/>
</dbReference>
<comment type="similarity">
    <text evidence="4">Belongs to the methyl-accepting chemotaxis (MCP) protein family.</text>
</comment>
<evidence type="ECO:0000256" key="1">
    <source>
        <dbReference type="ARBA" id="ARBA00004429"/>
    </source>
</evidence>
<accession>A0A1I4QPF8</accession>
<feature type="domain" description="HAMP" evidence="10">
    <location>
        <begin position="210"/>
        <end position="264"/>
    </location>
</feature>
<keyword evidence="6" id="KW-0175">Coiled coil</keyword>
<evidence type="ECO:0000313" key="11">
    <source>
        <dbReference type="EMBL" id="SFM41605.1"/>
    </source>
</evidence>
<dbReference type="RefSeq" id="WP_090484169.1">
    <property type="nucleotide sequence ID" value="NZ_FOUO01000005.1"/>
</dbReference>
<evidence type="ECO:0000259" key="8">
    <source>
        <dbReference type="PROSITE" id="PS50111"/>
    </source>
</evidence>
<proteinExistence type="inferred from homology"/>
<dbReference type="PANTHER" id="PTHR32089:SF120">
    <property type="entry name" value="METHYL-ACCEPTING CHEMOTAXIS PROTEIN TLPQ"/>
    <property type="match status" value="1"/>
</dbReference>
<dbReference type="Gene3D" id="1.20.120.30">
    <property type="entry name" value="Aspartate receptor, ligand-binding domain"/>
    <property type="match status" value="1"/>
</dbReference>
<dbReference type="InterPro" id="IPR000727">
    <property type="entry name" value="T_SNARE_dom"/>
</dbReference>
<name>A0A1I4QPF8_ECTMO</name>
<dbReference type="GO" id="GO:0006935">
    <property type="term" value="P:chemotaxis"/>
    <property type="evidence" value="ECO:0007669"/>
    <property type="project" value="UniProtKB-ARBA"/>
</dbReference>
<dbReference type="OrthoDB" id="9781845at2"/>
<dbReference type="PROSITE" id="PS50192">
    <property type="entry name" value="T_SNARE"/>
    <property type="match status" value="1"/>
</dbReference>
<comment type="subcellular location">
    <subcellularLocation>
        <location evidence="1">Cell inner membrane</location>
        <topology evidence="1">Multi-pass membrane protein</topology>
    </subcellularLocation>
</comment>
<gene>
    <name evidence="11" type="ORF">SAMN05421721_10518</name>
</gene>
<dbReference type="InterPro" id="IPR004089">
    <property type="entry name" value="MCPsignal_dom"/>
</dbReference>
<dbReference type="AlphaFoldDB" id="A0A1I4QPF8"/>
<dbReference type="CDD" id="cd11386">
    <property type="entry name" value="MCP_signal"/>
    <property type="match status" value="1"/>
</dbReference>
<dbReference type="STRING" id="195064.SAMN05421721_10518"/>
<feature type="domain" description="HAMP" evidence="10">
    <location>
        <begin position="265"/>
        <end position="317"/>
    </location>
</feature>
<dbReference type="Pfam" id="PF00672">
    <property type="entry name" value="HAMP"/>
    <property type="match status" value="1"/>
</dbReference>
<evidence type="ECO:0000256" key="5">
    <source>
        <dbReference type="PROSITE-ProRule" id="PRU00284"/>
    </source>
</evidence>
<keyword evidence="2" id="KW-1003">Cell membrane</keyword>
<dbReference type="Gene3D" id="1.10.287.950">
    <property type="entry name" value="Methyl-accepting chemotaxis protein"/>
    <property type="match status" value="1"/>
</dbReference>
<dbReference type="GO" id="GO:0007165">
    <property type="term" value="P:signal transduction"/>
    <property type="evidence" value="ECO:0007669"/>
    <property type="project" value="UniProtKB-KW"/>
</dbReference>
<dbReference type="SMART" id="SM00304">
    <property type="entry name" value="HAMP"/>
    <property type="match status" value="2"/>
</dbReference>